<evidence type="ECO:0000313" key="1">
    <source>
        <dbReference type="EMBL" id="CAB4132126.1"/>
    </source>
</evidence>
<gene>
    <name evidence="1" type="ORF">UFOVP134_37</name>
</gene>
<proteinExistence type="predicted"/>
<organism evidence="1">
    <name type="scientific">uncultured Caudovirales phage</name>
    <dbReference type="NCBI Taxonomy" id="2100421"/>
    <lineage>
        <taxon>Viruses</taxon>
        <taxon>Duplodnaviria</taxon>
        <taxon>Heunggongvirae</taxon>
        <taxon>Uroviricota</taxon>
        <taxon>Caudoviricetes</taxon>
        <taxon>Peduoviridae</taxon>
        <taxon>Maltschvirus</taxon>
        <taxon>Maltschvirus maltsch</taxon>
    </lineage>
</organism>
<accession>A0A6J5LG83</accession>
<reference evidence="1" key="1">
    <citation type="submission" date="2020-04" db="EMBL/GenBank/DDBJ databases">
        <authorList>
            <person name="Chiriac C."/>
            <person name="Salcher M."/>
            <person name="Ghai R."/>
            <person name="Kavagutti S V."/>
        </authorList>
    </citation>
    <scope>NUCLEOTIDE SEQUENCE</scope>
</reference>
<name>A0A6J5LG83_9CAUD</name>
<protein>
    <submittedName>
        <fullName evidence="1">Uncharacterized protein</fullName>
    </submittedName>
</protein>
<dbReference type="EMBL" id="LR796258">
    <property type="protein sequence ID" value="CAB4132126.1"/>
    <property type="molecule type" value="Genomic_DNA"/>
</dbReference>
<sequence>MLELWEIILPLQDNAGKPYAHEHSEVCVLLLEAFGGYTSFKANGGWLDGVTVYEEDVMVYRFLCESEPAINWLWSLFPDQKALYVAKVGRGRIVSR</sequence>